<evidence type="ECO:0000313" key="7">
    <source>
        <dbReference type="Proteomes" id="UP000245429"/>
    </source>
</evidence>
<gene>
    <name evidence="6" type="ORF">DI487_11160</name>
</gene>
<feature type="transmembrane region" description="Helical" evidence="5">
    <location>
        <begin position="106"/>
        <end position="133"/>
    </location>
</feature>
<evidence type="ECO:0000256" key="3">
    <source>
        <dbReference type="ARBA" id="ARBA00022989"/>
    </source>
</evidence>
<evidence type="ECO:0000256" key="1">
    <source>
        <dbReference type="ARBA" id="ARBA00004141"/>
    </source>
</evidence>
<organism evidence="6 7">
    <name type="scientific">Flavobacterium sediminis</name>
    <dbReference type="NCBI Taxonomy" id="2201181"/>
    <lineage>
        <taxon>Bacteria</taxon>
        <taxon>Pseudomonadati</taxon>
        <taxon>Bacteroidota</taxon>
        <taxon>Flavobacteriia</taxon>
        <taxon>Flavobacteriales</taxon>
        <taxon>Flavobacteriaceae</taxon>
        <taxon>Flavobacterium</taxon>
    </lineage>
</organism>
<feature type="transmembrane region" description="Helical" evidence="5">
    <location>
        <begin position="57"/>
        <end position="79"/>
    </location>
</feature>
<reference evidence="6 7" key="1">
    <citation type="submission" date="2018-05" db="EMBL/GenBank/DDBJ databases">
        <title>Flavobacterium sp. MEBiC07310.</title>
        <authorList>
            <person name="Baek K."/>
        </authorList>
    </citation>
    <scope>NUCLEOTIDE SEQUENCE [LARGE SCALE GENOMIC DNA]</scope>
    <source>
        <strain evidence="6 7">MEBiC07310</strain>
    </source>
</reference>
<keyword evidence="4 5" id="KW-0472">Membrane</keyword>
<dbReference type="Proteomes" id="UP000245429">
    <property type="component" value="Chromosome"/>
</dbReference>
<feature type="transmembrane region" description="Helical" evidence="5">
    <location>
        <begin position="12"/>
        <end position="36"/>
    </location>
</feature>
<comment type="subcellular location">
    <subcellularLocation>
        <location evidence="1">Membrane</location>
        <topology evidence="1">Multi-pass membrane protein</topology>
    </subcellularLocation>
</comment>
<evidence type="ECO:0000256" key="2">
    <source>
        <dbReference type="ARBA" id="ARBA00022692"/>
    </source>
</evidence>
<keyword evidence="3 5" id="KW-1133">Transmembrane helix</keyword>
<evidence type="ECO:0000313" key="6">
    <source>
        <dbReference type="EMBL" id="AWM14356.1"/>
    </source>
</evidence>
<keyword evidence="2 5" id="KW-0812">Transmembrane</keyword>
<dbReference type="Pfam" id="PF09685">
    <property type="entry name" value="MamF_MmsF"/>
    <property type="match status" value="1"/>
</dbReference>
<name>A0A2U8QWX0_9FLAO</name>
<sequence length="151" mass="17139">MATSNEKNTSTLLQLSLLSQYCIPFGNFIFPLLIWSSKRQESQFVDKHGKQALNFQLSILLYSLIFVLIAIPTAVFWLYNLLKTVDFNEHHIEINNLISSQNISGLIILGLVAILLTAIIKIFEFILIIYAAYKAANGQEVSYPLTIKFIK</sequence>
<dbReference type="AlphaFoldDB" id="A0A2U8QWX0"/>
<evidence type="ECO:0000256" key="4">
    <source>
        <dbReference type="ARBA" id="ARBA00023136"/>
    </source>
</evidence>
<evidence type="ECO:0000256" key="5">
    <source>
        <dbReference type="SAM" id="Phobius"/>
    </source>
</evidence>
<protein>
    <submittedName>
        <fullName evidence="6">DUF4870 domain-containing protein</fullName>
    </submittedName>
</protein>
<proteinExistence type="predicted"/>
<dbReference type="EMBL" id="CP029463">
    <property type="protein sequence ID" value="AWM14356.1"/>
    <property type="molecule type" value="Genomic_DNA"/>
</dbReference>
<dbReference type="InterPro" id="IPR019109">
    <property type="entry name" value="MamF_MmsF"/>
</dbReference>
<dbReference type="KEGG" id="fse:DI487_11160"/>
<dbReference type="RefSeq" id="WP_109569716.1">
    <property type="nucleotide sequence ID" value="NZ_CP029463.1"/>
</dbReference>
<accession>A0A2U8QWX0</accession>
<keyword evidence="7" id="KW-1185">Reference proteome</keyword>
<dbReference type="OrthoDB" id="9808930at2"/>